<proteinExistence type="predicted"/>
<gene>
    <name evidence="4" type="ORF">CVT24_000825</name>
</gene>
<sequence length="584" mass="65319">MTFDTPTDANEPKTIPIAIRPSTEGQDYDVDAARHTFHYLCHSQGSLNEFHEVTDHILYLKETFEEVHTKLKLLDEKKFTSYKKPNRPIFAPSWEPIYQSYLNFLSSLRESATTGMTQAQNYLHVVVPIMQNPSIPFSDKMLELEYCIKNAEKSQNVSNSFPDQLNAIYKSIEEVSHRLSEFARDVNEAVRKEVEERKKEIERLKKKVKILESQCQDLLPHLGVAEILASLGLGGIAFQLAGGAKVISLAVMLSKGGVMCGGSFAASAAAVAAPATIVVTAALAGISVFQILKATSALSKMFTVQNQIHHQRSLMNVYLAEQAQANATDQSVILSLGQMADLIPRILGILSTSTIVMKDAKDLLEFMKPLESDPEKLGDILKERIPFITMTYTILYEMLRILSVKITPRQAMHGGGTTVGNRRPHSGPKLGPHPSGKPGKEDDPCYGREPGDDENDDFDKKLPKELPEDKVDNMELLKRAMELFVDMVRHCIREVEQDQQNGLNVDPVLIAWAATLRNLFNAFTGQGAVVNRTLMEILQFVNGVRIATRTAFNALPYDPLVSIMWYNVEDLIDMFFNLFPVKEY</sequence>
<keyword evidence="1" id="KW-0175">Coiled coil</keyword>
<keyword evidence="3" id="KW-0472">Membrane</keyword>
<comment type="caution">
    <text evidence="4">The sequence shown here is derived from an EMBL/GenBank/DDBJ whole genome shotgun (WGS) entry which is preliminary data.</text>
</comment>
<keyword evidence="3" id="KW-1133">Transmembrane helix</keyword>
<evidence type="ECO:0000256" key="2">
    <source>
        <dbReference type="SAM" id="MobiDB-lite"/>
    </source>
</evidence>
<dbReference type="InParanoid" id="A0A409YY21"/>
<protein>
    <submittedName>
        <fullName evidence="4">Uncharacterized protein</fullName>
    </submittedName>
</protein>
<keyword evidence="3" id="KW-0812">Transmembrane</keyword>
<dbReference type="EMBL" id="NHTK01000263">
    <property type="protein sequence ID" value="PPR07935.1"/>
    <property type="molecule type" value="Genomic_DNA"/>
</dbReference>
<evidence type="ECO:0000313" key="4">
    <source>
        <dbReference type="EMBL" id="PPR07935.1"/>
    </source>
</evidence>
<keyword evidence="5" id="KW-1185">Reference proteome</keyword>
<dbReference type="Proteomes" id="UP000284842">
    <property type="component" value="Unassembled WGS sequence"/>
</dbReference>
<evidence type="ECO:0000256" key="1">
    <source>
        <dbReference type="SAM" id="Coils"/>
    </source>
</evidence>
<feature type="region of interest" description="Disordered" evidence="2">
    <location>
        <begin position="413"/>
        <end position="465"/>
    </location>
</feature>
<feature type="coiled-coil region" evidence="1">
    <location>
        <begin position="187"/>
        <end position="214"/>
    </location>
</feature>
<evidence type="ECO:0000256" key="3">
    <source>
        <dbReference type="SAM" id="Phobius"/>
    </source>
</evidence>
<organism evidence="4 5">
    <name type="scientific">Panaeolus cyanescens</name>
    <dbReference type="NCBI Taxonomy" id="181874"/>
    <lineage>
        <taxon>Eukaryota</taxon>
        <taxon>Fungi</taxon>
        <taxon>Dikarya</taxon>
        <taxon>Basidiomycota</taxon>
        <taxon>Agaricomycotina</taxon>
        <taxon>Agaricomycetes</taxon>
        <taxon>Agaricomycetidae</taxon>
        <taxon>Agaricales</taxon>
        <taxon>Agaricineae</taxon>
        <taxon>Galeropsidaceae</taxon>
        <taxon>Panaeolus</taxon>
    </lineage>
</organism>
<feature type="transmembrane region" description="Helical" evidence="3">
    <location>
        <begin position="227"/>
        <end position="252"/>
    </location>
</feature>
<dbReference type="AlphaFoldDB" id="A0A409YY21"/>
<reference evidence="4 5" key="1">
    <citation type="journal article" date="2018" name="Evol. Lett.">
        <title>Horizontal gene cluster transfer increased hallucinogenic mushroom diversity.</title>
        <authorList>
            <person name="Reynolds H.T."/>
            <person name="Vijayakumar V."/>
            <person name="Gluck-Thaler E."/>
            <person name="Korotkin H.B."/>
            <person name="Matheny P.B."/>
            <person name="Slot J.C."/>
        </authorList>
    </citation>
    <scope>NUCLEOTIDE SEQUENCE [LARGE SCALE GENOMIC DNA]</scope>
    <source>
        <strain evidence="4 5">2629</strain>
    </source>
</reference>
<feature type="transmembrane region" description="Helical" evidence="3">
    <location>
        <begin position="264"/>
        <end position="292"/>
    </location>
</feature>
<dbReference type="OrthoDB" id="2961750at2759"/>
<feature type="compositionally biased region" description="Basic and acidic residues" evidence="2">
    <location>
        <begin position="438"/>
        <end position="450"/>
    </location>
</feature>
<accession>A0A409YY21</accession>
<name>A0A409YY21_9AGAR</name>
<evidence type="ECO:0000313" key="5">
    <source>
        <dbReference type="Proteomes" id="UP000284842"/>
    </source>
</evidence>